<dbReference type="PROSITE" id="PS50022">
    <property type="entry name" value="FA58C_3"/>
    <property type="match status" value="1"/>
</dbReference>
<dbReference type="InterPro" id="IPR029052">
    <property type="entry name" value="Metallo-depent_PP-like"/>
</dbReference>
<dbReference type="InterPro" id="IPR008979">
    <property type="entry name" value="Galactose-bd-like_sf"/>
</dbReference>
<dbReference type="GO" id="GO:0003993">
    <property type="term" value="F:acid phosphatase activity"/>
    <property type="evidence" value="ECO:0007669"/>
    <property type="project" value="InterPro"/>
</dbReference>
<evidence type="ECO:0000256" key="1">
    <source>
        <dbReference type="ARBA" id="ARBA00022729"/>
    </source>
</evidence>
<sequence>MSRSALLKGLPIALAALLAQSVVAASGETVAETLLSHQKPTTTSSVENATFGGGLAVDGDTTTRWASAEGSDPQWIAVDLGGPARITRVKLNWEAAHASAYQLQVSADGSAWTTVKSVTGSDGAIDELTGLDAAARHVRVLGTQRATSYGYSLWELEVHGSRTGGGDIEAPSAPSGLKATSATTDAITLAWTPATDNVGVTGYEVLRNGNVVGTSTTAGFTDTNLASGTTFTYAVRARDAAGNLSAPSASVQASTQPGNGTGGTVFVIAGDIAKRELPSEHSKTAELVAGIKPQHVLTVGDNQYDNGTLSEFRAYYDKTWGKFKSITKPTPGNHEWYDQLKGYKAYFGSIATPQGKPYYSFDVGDFHFVALDSDPVTDGNHAEQVTWLKQDLAKNTKSCVVGYWHHPRFNSGEYGDNKAIAPLWDEMVKARADVVFGGHDHHYERIKPLNSQGRVDEANGVRSAIVGIGGDSLYTQIKPRDGVEKSFAKHGVMKFVTSGKTYSWEIIGTDGKLLDKAGPYTCR</sequence>
<dbReference type="InterPro" id="IPR013783">
    <property type="entry name" value="Ig-like_fold"/>
</dbReference>
<feature type="domain" description="Fibronectin type-III" evidence="8">
    <location>
        <begin position="173"/>
        <end position="258"/>
    </location>
</feature>
<organism evidence="9 10">
    <name type="scientific">Amycolatopsis albispora</name>
    <dbReference type="NCBI Taxonomy" id="1804986"/>
    <lineage>
        <taxon>Bacteria</taxon>
        <taxon>Bacillati</taxon>
        <taxon>Actinomycetota</taxon>
        <taxon>Actinomycetes</taxon>
        <taxon>Pseudonocardiales</taxon>
        <taxon>Pseudonocardiaceae</taxon>
        <taxon>Amycolatopsis</taxon>
    </lineage>
</organism>
<dbReference type="GO" id="GO:0000272">
    <property type="term" value="P:polysaccharide catabolic process"/>
    <property type="evidence" value="ECO:0007669"/>
    <property type="project" value="UniProtKB-KW"/>
</dbReference>
<evidence type="ECO:0000313" key="9">
    <source>
        <dbReference type="EMBL" id="AXB43659.1"/>
    </source>
</evidence>
<feature type="signal peptide" evidence="6">
    <location>
        <begin position="1"/>
        <end position="24"/>
    </location>
</feature>
<dbReference type="InterPro" id="IPR036116">
    <property type="entry name" value="FN3_sf"/>
</dbReference>
<gene>
    <name evidence="9" type="ORF">A4R43_14835</name>
</gene>
<dbReference type="InterPro" id="IPR000421">
    <property type="entry name" value="FA58C"/>
</dbReference>
<dbReference type="AlphaFoldDB" id="A0A344L6I5"/>
<dbReference type="Pfam" id="PF00041">
    <property type="entry name" value="fn3"/>
    <property type="match status" value="1"/>
</dbReference>
<evidence type="ECO:0000259" key="7">
    <source>
        <dbReference type="PROSITE" id="PS50022"/>
    </source>
</evidence>
<accession>A0A344L6I5</accession>
<keyword evidence="2" id="KW-0378">Hydrolase</keyword>
<dbReference type="KEGG" id="aab:A4R43_14835"/>
<dbReference type="FunFam" id="2.60.40.10:FF:001114">
    <property type="entry name" value="Chitinase A1"/>
    <property type="match status" value="1"/>
</dbReference>
<dbReference type="SUPFAM" id="SSF49785">
    <property type="entry name" value="Galactose-binding domain-like"/>
    <property type="match status" value="1"/>
</dbReference>
<name>A0A344L6I5_9PSEU</name>
<keyword evidence="5" id="KW-0624">Polysaccharide degradation</keyword>
<keyword evidence="4" id="KW-0326">Glycosidase</keyword>
<dbReference type="InterPro" id="IPR003961">
    <property type="entry name" value="FN3_dom"/>
</dbReference>
<dbReference type="InterPro" id="IPR004843">
    <property type="entry name" value="Calcineurin-like_PHP"/>
</dbReference>
<evidence type="ECO:0000256" key="2">
    <source>
        <dbReference type="ARBA" id="ARBA00022801"/>
    </source>
</evidence>
<keyword evidence="10" id="KW-1185">Reference proteome</keyword>
<dbReference type="InterPro" id="IPR039331">
    <property type="entry name" value="PAPs-like"/>
</dbReference>
<dbReference type="PROSITE" id="PS50853">
    <property type="entry name" value="FN3"/>
    <property type="match status" value="1"/>
</dbReference>
<dbReference type="OrthoDB" id="9804511at2"/>
<dbReference type="Gene3D" id="2.60.40.10">
    <property type="entry name" value="Immunoglobulins"/>
    <property type="match status" value="1"/>
</dbReference>
<dbReference type="SMART" id="SM00060">
    <property type="entry name" value="FN3"/>
    <property type="match status" value="1"/>
</dbReference>
<dbReference type="RefSeq" id="WP_113692895.1">
    <property type="nucleotide sequence ID" value="NZ_CP015163.1"/>
</dbReference>
<dbReference type="Pfam" id="PF00149">
    <property type="entry name" value="Metallophos"/>
    <property type="match status" value="1"/>
</dbReference>
<feature type="domain" description="F5/8 type C" evidence="7">
    <location>
        <begin position="23"/>
        <end position="161"/>
    </location>
</feature>
<evidence type="ECO:0000256" key="3">
    <source>
        <dbReference type="ARBA" id="ARBA00023277"/>
    </source>
</evidence>
<evidence type="ECO:0000259" key="8">
    <source>
        <dbReference type="PROSITE" id="PS50853"/>
    </source>
</evidence>
<evidence type="ECO:0000313" key="10">
    <source>
        <dbReference type="Proteomes" id="UP000250434"/>
    </source>
</evidence>
<evidence type="ECO:0000256" key="5">
    <source>
        <dbReference type="ARBA" id="ARBA00023326"/>
    </source>
</evidence>
<keyword evidence="3" id="KW-0119">Carbohydrate metabolism</keyword>
<evidence type="ECO:0000256" key="4">
    <source>
        <dbReference type="ARBA" id="ARBA00023295"/>
    </source>
</evidence>
<dbReference type="CDD" id="cd00063">
    <property type="entry name" value="FN3"/>
    <property type="match status" value="1"/>
</dbReference>
<dbReference type="PANTHER" id="PTHR22953">
    <property type="entry name" value="ACID PHOSPHATASE RELATED"/>
    <property type="match status" value="1"/>
</dbReference>
<dbReference type="PANTHER" id="PTHR22953:SF153">
    <property type="entry name" value="PURPLE ACID PHOSPHATASE"/>
    <property type="match status" value="1"/>
</dbReference>
<protein>
    <submittedName>
        <fullName evidence="9">Alkaline phosphatase</fullName>
    </submittedName>
</protein>
<evidence type="ECO:0000256" key="6">
    <source>
        <dbReference type="SAM" id="SignalP"/>
    </source>
</evidence>
<dbReference type="Gene3D" id="3.60.21.10">
    <property type="match status" value="1"/>
</dbReference>
<dbReference type="EMBL" id="CP015163">
    <property type="protein sequence ID" value="AXB43659.1"/>
    <property type="molecule type" value="Genomic_DNA"/>
</dbReference>
<reference evidence="9 10" key="1">
    <citation type="submission" date="2016-04" db="EMBL/GenBank/DDBJ databases">
        <title>Complete genome sequence and analysis of deep-sea sediment isolate, Amycolatopsis sp. WP1.</title>
        <authorList>
            <person name="Wang H."/>
            <person name="Chen S."/>
            <person name="Wu Q."/>
        </authorList>
    </citation>
    <scope>NUCLEOTIDE SEQUENCE [LARGE SCALE GENOMIC DNA]</scope>
    <source>
        <strain evidence="9 10">WP1</strain>
    </source>
</reference>
<dbReference type="SUPFAM" id="SSF49265">
    <property type="entry name" value="Fibronectin type III"/>
    <property type="match status" value="1"/>
</dbReference>
<dbReference type="SUPFAM" id="SSF56300">
    <property type="entry name" value="Metallo-dependent phosphatases"/>
    <property type="match status" value="1"/>
</dbReference>
<dbReference type="Pfam" id="PF00754">
    <property type="entry name" value="F5_F8_type_C"/>
    <property type="match status" value="1"/>
</dbReference>
<dbReference type="Proteomes" id="UP000250434">
    <property type="component" value="Chromosome"/>
</dbReference>
<proteinExistence type="predicted"/>
<dbReference type="GO" id="GO:0016798">
    <property type="term" value="F:hydrolase activity, acting on glycosyl bonds"/>
    <property type="evidence" value="ECO:0007669"/>
    <property type="project" value="UniProtKB-KW"/>
</dbReference>
<feature type="chain" id="PRO_5016855961" evidence="6">
    <location>
        <begin position="25"/>
        <end position="523"/>
    </location>
</feature>
<keyword evidence="1 6" id="KW-0732">Signal</keyword>
<dbReference type="Gene3D" id="2.60.120.260">
    <property type="entry name" value="Galactose-binding domain-like"/>
    <property type="match status" value="1"/>
</dbReference>